<dbReference type="EMBL" id="JAAPAO010000450">
    <property type="protein sequence ID" value="KAF4659492.1"/>
    <property type="molecule type" value="Genomic_DNA"/>
</dbReference>
<keyword evidence="2" id="KW-1133">Transmembrane helix</keyword>
<dbReference type="AlphaFoldDB" id="A0A7J6LJM7"/>
<dbReference type="OrthoDB" id="444792at2759"/>
<evidence type="ECO:0000256" key="2">
    <source>
        <dbReference type="SAM" id="Phobius"/>
    </source>
</evidence>
<name>A0A7J6LJM7_PERCH</name>
<feature type="transmembrane region" description="Helical" evidence="2">
    <location>
        <begin position="117"/>
        <end position="136"/>
    </location>
</feature>
<feature type="compositionally biased region" description="Low complexity" evidence="1">
    <location>
        <begin position="227"/>
        <end position="236"/>
    </location>
</feature>
<evidence type="ECO:0000313" key="4">
    <source>
        <dbReference type="Proteomes" id="UP000591131"/>
    </source>
</evidence>
<keyword evidence="2" id="KW-0472">Membrane</keyword>
<comment type="caution">
    <text evidence="3">The sequence shown here is derived from an EMBL/GenBank/DDBJ whole genome shotgun (WGS) entry which is preliminary data.</text>
</comment>
<organism evidence="3 4">
    <name type="scientific">Perkinsus chesapeaki</name>
    <name type="common">Clam parasite</name>
    <name type="synonym">Perkinsus andrewsi</name>
    <dbReference type="NCBI Taxonomy" id="330153"/>
    <lineage>
        <taxon>Eukaryota</taxon>
        <taxon>Sar</taxon>
        <taxon>Alveolata</taxon>
        <taxon>Perkinsozoa</taxon>
        <taxon>Perkinsea</taxon>
        <taxon>Perkinsida</taxon>
        <taxon>Perkinsidae</taxon>
        <taxon>Perkinsus</taxon>
    </lineage>
</organism>
<sequence>MSNTTAAELIRAGLDSLHTYAQPVIDKAKPVMAEVYTTVKAAASGAVEKAQDFYRDASPVVEKWYQDTAQPAVKQFSEKIQPYTEPLGHLYDQTISATGVYARELLGDRYGGYVERALPNVFIALAISGFLWFGILMKQGMGRRSGPRKISDQSEKDANVSKPSKAVHGKKHEDSASTSSPPSSDHEKPKAPKHRTPKKGGQKQAKKAPVFPKPESLGPKPKKEKPAANAKGAATGKRSEAPVSGGKKAPNTDADGWTTVTAKRR</sequence>
<evidence type="ECO:0000256" key="1">
    <source>
        <dbReference type="SAM" id="MobiDB-lite"/>
    </source>
</evidence>
<feature type="region of interest" description="Disordered" evidence="1">
    <location>
        <begin position="142"/>
        <end position="265"/>
    </location>
</feature>
<evidence type="ECO:0000313" key="3">
    <source>
        <dbReference type="EMBL" id="KAF4659492.1"/>
    </source>
</evidence>
<gene>
    <name evidence="3" type="ORF">FOL47_007566</name>
</gene>
<reference evidence="3 4" key="1">
    <citation type="submission" date="2020-04" db="EMBL/GenBank/DDBJ databases">
        <title>Perkinsus chesapeaki whole genome sequence.</title>
        <authorList>
            <person name="Bogema D.R."/>
        </authorList>
    </citation>
    <scope>NUCLEOTIDE SEQUENCE [LARGE SCALE GENOMIC DNA]</scope>
    <source>
        <strain evidence="3">ATCC PRA-425</strain>
    </source>
</reference>
<protein>
    <submittedName>
        <fullName evidence="3">Uncharacterized protein</fullName>
    </submittedName>
</protein>
<keyword evidence="2" id="KW-0812">Transmembrane</keyword>
<accession>A0A7J6LJM7</accession>
<keyword evidence="4" id="KW-1185">Reference proteome</keyword>
<feature type="compositionally biased region" description="Basic and acidic residues" evidence="1">
    <location>
        <begin position="149"/>
        <end position="159"/>
    </location>
</feature>
<dbReference type="Proteomes" id="UP000591131">
    <property type="component" value="Unassembled WGS sequence"/>
</dbReference>
<proteinExistence type="predicted"/>
<feature type="compositionally biased region" description="Basic residues" evidence="1">
    <location>
        <begin position="191"/>
        <end position="206"/>
    </location>
</feature>